<dbReference type="InterPro" id="IPR029000">
    <property type="entry name" value="Cyclophilin-like_dom_sf"/>
</dbReference>
<accession>A0A8J0T6V2</accession>
<dbReference type="SUPFAM" id="SSF50891">
    <property type="entry name" value="Cyclophilin-like"/>
    <property type="match status" value="1"/>
</dbReference>
<dbReference type="Proteomes" id="UP000186698">
    <property type="component" value="Chromosome 7S"/>
</dbReference>
<dbReference type="OrthoDB" id="193499at2759"/>
<evidence type="ECO:0000313" key="3">
    <source>
        <dbReference type="RefSeq" id="XP_018083404.1"/>
    </source>
</evidence>
<dbReference type="Gene3D" id="2.40.100.10">
    <property type="entry name" value="Cyclophilin-like"/>
    <property type="match status" value="1"/>
</dbReference>
<dbReference type="GeneID" id="108697662"/>
<name>A0A8J0T6V2_XENLA</name>
<reference evidence="3" key="1">
    <citation type="submission" date="2025-08" db="UniProtKB">
        <authorList>
            <consortium name="RefSeq"/>
        </authorList>
    </citation>
    <scope>IDENTIFICATION</scope>
    <source>
        <strain evidence="3">J_2021</strain>
        <tissue evidence="3">Erythrocytes</tissue>
    </source>
</reference>
<dbReference type="PANTHER" id="PTHR11071">
    <property type="entry name" value="PEPTIDYL-PROLYL CIS-TRANS ISOMERASE"/>
    <property type="match status" value="1"/>
</dbReference>
<dbReference type="GO" id="GO:0016018">
    <property type="term" value="F:cyclosporin A binding"/>
    <property type="evidence" value="ECO:0007669"/>
    <property type="project" value="TreeGrafter"/>
</dbReference>
<evidence type="ECO:0000313" key="2">
    <source>
        <dbReference type="Proteomes" id="UP000186698"/>
    </source>
</evidence>
<sequence>MNILGNYKHDTIRITHSTSAKRKEVGRMKVELFADVVPKTAENFRQFCTGEFRCMNLHFTTMNFICHLATQIASLSRSFSINS</sequence>
<dbReference type="AlphaFoldDB" id="A0A8J0T6V2"/>
<dbReference type="KEGG" id="xla:108697662"/>
<dbReference type="InterPro" id="IPR002130">
    <property type="entry name" value="Cyclophilin-type_PPIase_dom"/>
</dbReference>
<proteinExistence type="predicted"/>
<feature type="domain" description="PPIase cyclophilin-type" evidence="1">
    <location>
        <begin position="25"/>
        <end position="66"/>
    </location>
</feature>
<protein>
    <submittedName>
        <fullName evidence="3">Peptidyl-prolyl cis-trans isomerase H-like</fullName>
    </submittedName>
</protein>
<evidence type="ECO:0000259" key="1">
    <source>
        <dbReference type="Pfam" id="PF00160"/>
    </source>
</evidence>
<dbReference type="PANTHER" id="PTHR11071:SF561">
    <property type="entry name" value="PEPTIDYL-PROLYL CIS-TRANS ISOMERASE D-RELATED"/>
    <property type="match status" value="1"/>
</dbReference>
<dbReference type="Pfam" id="PF00160">
    <property type="entry name" value="Pro_isomerase"/>
    <property type="match status" value="1"/>
</dbReference>
<organism evidence="2 3">
    <name type="scientific">Xenopus laevis</name>
    <name type="common">African clawed frog</name>
    <dbReference type="NCBI Taxonomy" id="8355"/>
    <lineage>
        <taxon>Eukaryota</taxon>
        <taxon>Metazoa</taxon>
        <taxon>Chordata</taxon>
        <taxon>Craniata</taxon>
        <taxon>Vertebrata</taxon>
        <taxon>Euteleostomi</taxon>
        <taxon>Amphibia</taxon>
        <taxon>Batrachia</taxon>
        <taxon>Anura</taxon>
        <taxon>Pipoidea</taxon>
        <taxon>Pipidae</taxon>
        <taxon>Xenopodinae</taxon>
        <taxon>Xenopus</taxon>
        <taxon>Xenopus</taxon>
    </lineage>
</organism>
<dbReference type="RefSeq" id="XP_018083404.1">
    <property type="nucleotide sequence ID" value="XM_018227915.2"/>
</dbReference>
<dbReference type="GO" id="GO:0006457">
    <property type="term" value="P:protein folding"/>
    <property type="evidence" value="ECO:0007669"/>
    <property type="project" value="TreeGrafter"/>
</dbReference>
<gene>
    <name evidence="3" type="primary">LOC108697662</name>
</gene>
<keyword evidence="2" id="KW-1185">Reference proteome</keyword>
<dbReference type="GO" id="GO:0005737">
    <property type="term" value="C:cytoplasm"/>
    <property type="evidence" value="ECO:0007669"/>
    <property type="project" value="TreeGrafter"/>
</dbReference>
<dbReference type="GO" id="GO:0003755">
    <property type="term" value="F:peptidyl-prolyl cis-trans isomerase activity"/>
    <property type="evidence" value="ECO:0007669"/>
    <property type="project" value="InterPro"/>
</dbReference>